<dbReference type="Gene3D" id="3.40.50.1240">
    <property type="entry name" value="Phosphoglycerate mutase-like"/>
    <property type="match status" value="1"/>
</dbReference>
<name>A0A1E7FE43_9STRA</name>
<gene>
    <name evidence="2" type="ORF">FRACYDRAFT_208230</name>
</gene>
<dbReference type="InterPro" id="IPR050275">
    <property type="entry name" value="PGM_Phosphatase"/>
</dbReference>
<dbReference type="EMBL" id="KV784358">
    <property type="protein sequence ID" value="OEU16396.1"/>
    <property type="molecule type" value="Genomic_DNA"/>
</dbReference>
<evidence type="ECO:0000313" key="3">
    <source>
        <dbReference type="Proteomes" id="UP000095751"/>
    </source>
</evidence>
<keyword evidence="3" id="KW-1185">Reference proteome</keyword>
<dbReference type="Pfam" id="PF00300">
    <property type="entry name" value="His_Phos_1"/>
    <property type="match status" value="1"/>
</dbReference>
<dbReference type="PANTHER" id="PTHR48100:SF44">
    <property type="entry name" value="PHOSPHATASE C1620.13-RELATED"/>
    <property type="match status" value="1"/>
</dbReference>
<sequence>MKKFTRAIIVSVGYLNFSPVVFSFVPIVSTDFEKNVIFTRNNKLFRSSLSSTSEYISSDDTSIVRPELPPIGDSIRRLFLVRHGEVINPGGDRPVYYGAMDVSLSSLGEAEAIAAARYLQYYDLDFVVSSPLLRAIFGAEQIVALQKNLSNNEDEEGVVQMDGFKELDRGAWCGMTKDEIGSAMQRFDACDESATPENGESYSYLKERVLEERDNVLERLPMGHAAAIVSHLQVTRSLLSDAMGIPTAEMAGLEIATASVTCIDYDLTGTQTVHFQSFKPDVGLTTSIDGAN</sequence>
<feature type="binding site" evidence="1">
    <location>
        <position position="134"/>
    </location>
    <ligand>
        <name>substrate</name>
    </ligand>
</feature>
<organism evidence="2 3">
    <name type="scientific">Fragilariopsis cylindrus CCMP1102</name>
    <dbReference type="NCBI Taxonomy" id="635003"/>
    <lineage>
        <taxon>Eukaryota</taxon>
        <taxon>Sar</taxon>
        <taxon>Stramenopiles</taxon>
        <taxon>Ochrophyta</taxon>
        <taxon>Bacillariophyta</taxon>
        <taxon>Bacillariophyceae</taxon>
        <taxon>Bacillariophycidae</taxon>
        <taxon>Bacillariales</taxon>
        <taxon>Bacillariaceae</taxon>
        <taxon>Fragilariopsis</taxon>
    </lineage>
</organism>
<dbReference type="InParanoid" id="A0A1E7FE43"/>
<evidence type="ECO:0000256" key="1">
    <source>
        <dbReference type="PIRSR" id="PIRSR613078-2"/>
    </source>
</evidence>
<dbReference type="Proteomes" id="UP000095751">
    <property type="component" value="Unassembled WGS sequence"/>
</dbReference>
<proteinExistence type="predicted"/>
<dbReference type="GO" id="GO:0016791">
    <property type="term" value="F:phosphatase activity"/>
    <property type="evidence" value="ECO:0007669"/>
    <property type="project" value="TreeGrafter"/>
</dbReference>
<accession>A0A1E7FE43</accession>
<evidence type="ECO:0000313" key="2">
    <source>
        <dbReference type="EMBL" id="OEU16396.1"/>
    </source>
</evidence>
<dbReference type="InterPro" id="IPR029033">
    <property type="entry name" value="His_PPase_superfam"/>
</dbReference>
<dbReference type="GO" id="GO:0005829">
    <property type="term" value="C:cytosol"/>
    <property type="evidence" value="ECO:0007669"/>
    <property type="project" value="TreeGrafter"/>
</dbReference>
<dbReference type="CDD" id="cd07067">
    <property type="entry name" value="HP_PGM_like"/>
    <property type="match status" value="1"/>
</dbReference>
<dbReference type="OrthoDB" id="354304at2759"/>
<protein>
    <submittedName>
        <fullName evidence="2">Phosphoglycerate mutase-like protein</fullName>
    </submittedName>
</protein>
<dbReference type="SUPFAM" id="SSF53254">
    <property type="entry name" value="Phosphoglycerate mutase-like"/>
    <property type="match status" value="1"/>
</dbReference>
<dbReference type="AlphaFoldDB" id="A0A1E7FE43"/>
<reference evidence="2 3" key="1">
    <citation type="submission" date="2016-09" db="EMBL/GenBank/DDBJ databases">
        <title>Extensive genetic diversity and differential bi-allelic expression allows diatom success in the polar Southern Ocean.</title>
        <authorList>
            <consortium name="DOE Joint Genome Institute"/>
            <person name="Mock T."/>
            <person name="Otillar R.P."/>
            <person name="Strauss J."/>
            <person name="Dupont C."/>
            <person name="Frickenhaus S."/>
            <person name="Maumus F."/>
            <person name="Mcmullan M."/>
            <person name="Sanges R."/>
            <person name="Schmutz J."/>
            <person name="Toseland A."/>
            <person name="Valas R."/>
            <person name="Veluchamy A."/>
            <person name="Ward B.J."/>
            <person name="Allen A."/>
            <person name="Barry K."/>
            <person name="Falciatore A."/>
            <person name="Ferrante M."/>
            <person name="Fortunato A.E."/>
            <person name="Gloeckner G."/>
            <person name="Gruber A."/>
            <person name="Hipkin R."/>
            <person name="Janech M."/>
            <person name="Kroth P."/>
            <person name="Leese F."/>
            <person name="Lindquist E."/>
            <person name="Lyon B.R."/>
            <person name="Martin J."/>
            <person name="Mayer C."/>
            <person name="Parker M."/>
            <person name="Quesneville H."/>
            <person name="Raymond J."/>
            <person name="Uhlig C."/>
            <person name="Valentin K.U."/>
            <person name="Worden A.Z."/>
            <person name="Armbrust E.V."/>
            <person name="Bowler C."/>
            <person name="Green B."/>
            <person name="Moulton V."/>
            <person name="Van Oosterhout C."/>
            <person name="Grigoriev I."/>
        </authorList>
    </citation>
    <scope>NUCLEOTIDE SEQUENCE [LARGE SCALE GENOMIC DNA]</scope>
    <source>
        <strain evidence="2 3">CCMP1102</strain>
    </source>
</reference>
<dbReference type="InterPro" id="IPR013078">
    <property type="entry name" value="His_Pase_superF_clade-1"/>
</dbReference>
<dbReference type="SMART" id="SM00855">
    <property type="entry name" value="PGAM"/>
    <property type="match status" value="1"/>
</dbReference>
<dbReference type="KEGG" id="fcy:FRACYDRAFT_208230"/>
<dbReference type="PANTHER" id="PTHR48100">
    <property type="entry name" value="BROAD-SPECIFICITY PHOSPHATASE YOR283W-RELATED"/>
    <property type="match status" value="1"/>
</dbReference>